<feature type="region of interest" description="Disordered" evidence="1">
    <location>
        <begin position="181"/>
        <end position="265"/>
    </location>
</feature>
<dbReference type="AlphaFoldDB" id="A0A3M5U318"/>
<name>A0A3M5U318_PSESX</name>
<dbReference type="Proteomes" id="UP000280395">
    <property type="component" value="Unassembled WGS sequence"/>
</dbReference>
<gene>
    <name evidence="2" type="ORF">ALP29_200333</name>
</gene>
<feature type="compositionally biased region" description="Low complexity" evidence="1">
    <location>
        <begin position="84"/>
        <end position="93"/>
    </location>
</feature>
<comment type="caution">
    <text evidence="2">The sequence shown here is derived from an EMBL/GenBank/DDBJ whole genome shotgun (WGS) entry which is preliminary data.</text>
</comment>
<feature type="region of interest" description="Disordered" evidence="1">
    <location>
        <begin position="31"/>
        <end position="94"/>
    </location>
</feature>
<accession>A0A3M5U318</accession>
<feature type="region of interest" description="Disordered" evidence="1">
    <location>
        <begin position="1"/>
        <end position="20"/>
    </location>
</feature>
<dbReference type="EMBL" id="RBUA01001617">
    <property type="protein sequence ID" value="RMU39597.1"/>
    <property type="molecule type" value="Genomic_DNA"/>
</dbReference>
<protein>
    <submittedName>
        <fullName evidence="2">Uncharacterized protein</fullName>
    </submittedName>
</protein>
<feature type="compositionally biased region" description="Basic and acidic residues" evidence="1">
    <location>
        <begin position="58"/>
        <end position="69"/>
    </location>
</feature>
<sequence length="265" mass="28803">MRRDQQAQHQEHPDLRQPGHAVEHVQNAVAAADRPVAEHQAAQVYRKKTAAMNGVGQGKDRQPPRDDQNRVQPGGQIDTVDQLQQDPAATQADEAADAKLLNQVAQQPPVQTGLAAGEHADQGHGQEHRHGIVAPRLDLKACGDTLVQAFAAEQREHRCGVCGTDNGADQQALNNAQVEQPRGDHAGQYGGNQHAHRCQRQGRPQRYPKTGHPRSQAAVEQDDGQREIADQVGGSVVIEDDPAAIHARHHAHGQNDDQDRDAEAR</sequence>
<evidence type="ECO:0000256" key="1">
    <source>
        <dbReference type="SAM" id="MobiDB-lite"/>
    </source>
</evidence>
<proteinExistence type="predicted"/>
<feature type="compositionally biased region" description="Basic and acidic residues" evidence="1">
    <location>
        <begin position="253"/>
        <end position="265"/>
    </location>
</feature>
<evidence type="ECO:0000313" key="3">
    <source>
        <dbReference type="Proteomes" id="UP000280395"/>
    </source>
</evidence>
<evidence type="ECO:0000313" key="2">
    <source>
        <dbReference type="EMBL" id="RMU39597.1"/>
    </source>
</evidence>
<organism evidence="2 3">
    <name type="scientific">Pseudomonas syringae pv. avii</name>
    <dbReference type="NCBI Taxonomy" id="663959"/>
    <lineage>
        <taxon>Bacteria</taxon>
        <taxon>Pseudomonadati</taxon>
        <taxon>Pseudomonadota</taxon>
        <taxon>Gammaproteobacteria</taxon>
        <taxon>Pseudomonadales</taxon>
        <taxon>Pseudomonadaceae</taxon>
        <taxon>Pseudomonas</taxon>
        <taxon>Pseudomonas syringae</taxon>
    </lineage>
</organism>
<reference evidence="2 3" key="1">
    <citation type="submission" date="2018-08" db="EMBL/GenBank/DDBJ databases">
        <title>Recombination of ecologically and evolutionarily significant loci maintains genetic cohesion in the Pseudomonas syringae species complex.</title>
        <authorList>
            <person name="Dillon M."/>
            <person name="Thakur S."/>
            <person name="Almeida R.N.D."/>
            <person name="Weir B.S."/>
            <person name="Guttman D.S."/>
        </authorList>
    </citation>
    <scope>NUCLEOTIDE SEQUENCE [LARGE SCALE GENOMIC DNA]</scope>
    <source>
        <strain evidence="2 3">ICMP 14479</strain>
    </source>
</reference>